<dbReference type="PANTHER" id="PTHR43490:SF99">
    <property type="entry name" value="SHORT-CHAIN DEHYDROGENASE_REDUCTASE"/>
    <property type="match status" value="1"/>
</dbReference>
<name>A0ABX0IN95_9FLAO</name>
<dbReference type="Gene3D" id="3.40.50.720">
    <property type="entry name" value="NAD(P)-binding Rossmann-like Domain"/>
    <property type="match status" value="1"/>
</dbReference>
<dbReference type="SUPFAM" id="SSF51735">
    <property type="entry name" value="NAD(P)-binding Rossmann-fold domains"/>
    <property type="match status" value="1"/>
</dbReference>
<evidence type="ECO:0000313" key="5">
    <source>
        <dbReference type="EMBL" id="NHN25274.1"/>
    </source>
</evidence>
<evidence type="ECO:0000256" key="3">
    <source>
        <dbReference type="ARBA" id="ARBA00023002"/>
    </source>
</evidence>
<gene>
    <name evidence="5" type="ORF">FIA58_006245</name>
</gene>
<evidence type="ECO:0000313" key="6">
    <source>
        <dbReference type="Proteomes" id="UP000817854"/>
    </source>
</evidence>
<evidence type="ECO:0000256" key="2">
    <source>
        <dbReference type="ARBA" id="ARBA00022857"/>
    </source>
</evidence>
<dbReference type="RefSeq" id="WP_140961279.1">
    <property type="nucleotide sequence ID" value="NZ_VEVQ02000003.1"/>
</dbReference>
<reference evidence="5" key="2">
    <citation type="submission" date="2020-02" db="EMBL/GenBank/DDBJ databases">
        <title>Flavobacterium profundi sp. nov., isolated from a deep-sea seamount.</title>
        <authorList>
            <person name="Zhang D.-C."/>
        </authorList>
    </citation>
    <scope>NUCLEOTIDE SEQUENCE</scope>
    <source>
        <strain evidence="5">EC11</strain>
    </source>
</reference>
<keyword evidence="6" id="KW-1185">Reference proteome</keyword>
<dbReference type="InterPro" id="IPR036291">
    <property type="entry name" value="NAD(P)-bd_dom_sf"/>
</dbReference>
<protein>
    <submittedName>
        <fullName evidence="5">SDR family oxidoreductase</fullName>
    </submittedName>
</protein>
<evidence type="ECO:0000256" key="4">
    <source>
        <dbReference type="RuleBase" id="RU000363"/>
    </source>
</evidence>
<organism evidence="5 6">
    <name type="scientific">Flavobacterium jejuense</name>
    <dbReference type="NCBI Taxonomy" id="1544455"/>
    <lineage>
        <taxon>Bacteria</taxon>
        <taxon>Pseudomonadati</taxon>
        <taxon>Bacteroidota</taxon>
        <taxon>Flavobacteriia</taxon>
        <taxon>Flavobacteriales</taxon>
        <taxon>Flavobacteriaceae</taxon>
        <taxon>Flavobacterium</taxon>
    </lineage>
</organism>
<proteinExistence type="inferred from homology"/>
<evidence type="ECO:0000256" key="1">
    <source>
        <dbReference type="ARBA" id="ARBA00006484"/>
    </source>
</evidence>
<dbReference type="PRINTS" id="PR00080">
    <property type="entry name" value="SDRFAMILY"/>
</dbReference>
<dbReference type="EMBL" id="VEVQ02000003">
    <property type="protein sequence ID" value="NHN25274.1"/>
    <property type="molecule type" value="Genomic_DNA"/>
</dbReference>
<keyword evidence="2" id="KW-0521">NADP</keyword>
<dbReference type="PRINTS" id="PR00081">
    <property type="entry name" value="GDHRDH"/>
</dbReference>
<reference evidence="5" key="1">
    <citation type="submission" date="2019-05" db="EMBL/GenBank/DDBJ databases">
        <authorList>
            <person name="Lianzixin W."/>
        </authorList>
    </citation>
    <scope>NUCLEOTIDE SEQUENCE</scope>
    <source>
        <strain evidence="5">EC11</strain>
    </source>
</reference>
<dbReference type="CDD" id="cd05324">
    <property type="entry name" value="carb_red_PTCR-like_SDR_c"/>
    <property type="match status" value="1"/>
</dbReference>
<keyword evidence="3" id="KW-0560">Oxidoreductase</keyword>
<sequence>MKIALITGANKGIGLETAKQLSKKGIFVYIGSRDIKKGKLIVDKLISEGFKNIKAIELDVTKIETIISAKKIIERETSQLDILINNAGISGGFDQSALTSSTEQFREVFETNLYGVVSVCQTFVELLKKSDKPRIVNVSTAMASLTLFSDFNNHTTRFVAYQASKTALNMYTINLAYELRETNIKINAVCPGYTQTDFTGHQGTSSVEQAAKRISKYTLIEQDGVTGRFFSEEYFGKENCPW</sequence>
<dbReference type="InterPro" id="IPR002347">
    <property type="entry name" value="SDR_fam"/>
</dbReference>
<dbReference type="Pfam" id="PF00106">
    <property type="entry name" value="adh_short"/>
    <property type="match status" value="1"/>
</dbReference>
<dbReference type="PANTHER" id="PTHR43490">
    <property type="entry name" value="(+)-NEOMENTHOL DEHYDROGENASE"/>
    <property type="match status" value="1"/>
</dbReference>
<accession>A0ABX0IN95</accession>
<dbReference type="Proteomes" id="UP000817854">
    <property type="component" value="Unassembled WGS sequence"/>
</dbReference>
<comment type="similarity">
    <text evidence="1 4">Belongs to the short-chain dehydrogenases/reductases (SDR) family.</text>
</comment>
<comment type="caution">
    <text evidence="5">The sequence shown here is derived from an EMBL/GenBank/DDBJ whole genome shotgun (WGS) entry which is preliminary data.</text>
</comment>
<dbReference type="InterPro" id="IPR045313">
    <property type="entry name" value="CBR1-like"/>
</dbReference>